<feature type="region of interest" description="Disordered" evidence="2">
    <location>
        <begin position="1"/>
        <end position="28"/>
    </location>
</feature>
<gene>
    <name evidence="4" type="ORF">NCTC10124_00615</name>
</gene>
<evidence type="ECO:0000313" key="4">
    <source>
        <dbReference type="EMBL" id="SYV92888.1"/>
    </source>
</evidence>
<proteinExistence type="inferred from homology"/>
<protein>
    <recommendedName>
        <fullName evidence="3">Mycoplasma lipoprotein C-terminal domain-containing protein</fullName>
    </recommendedName>
</protein>
<evidence type="ECO:0000256" key="1">
    <source>
        <dbReference type="ARBA" id="ARBA00009031"/>
    </source>
</evidence>
<organism evidence="4 5">
    <name type="scientific">Mycoplasmopsis synoviae</name>
    <name type="common">Mycoplasma synoviae</name>
    <dbReference type="NCBI Taxonomy" id="2109"/>
    <lineage>
        <taxon>Bacteria</taxon>
        <taxon>Bacillati</taxon>
        <taxon>Mycoplasmatota</taxon>
        <taxon>Mycoplasmoidales</taxon>
        <taxon>Metamycoplasmataceae</taxon>
        <taxon>Mycoplasmopsis</taxon>
    </lineage>
</organism>
<feature type="non-terminal residue" evidence="4">
    <location>
        <position position="49"/>
    </location>
</feature>
<evidence type="ECO:0000256" key="2">
    <source>
        <dbReference type="SAM" id="MobiDB-lite"/>
    </source>
</evidence>
<dbReference type="EMBL" id="LS991953">
    <property type="protein sequence ID" value="SYV92888.1"/>
    <property type="molecule type" value="Genomic_DNA"/>
</dbReference>
<evidence type="ECO:0000259" key="3">
    <source>
        <dbReference type="Pfam" id="PF03202"/>
    </source>
</evidence>
<sequence>MSYVMPTSDFQNSVSDKTFDSGKNSRTDNPFLENALQVFKNAAKDQANW</sequence>
<dbReference type="Proteomes" id="UP000259328">
    <property type="component" value="Chromosome"/>
</dbReference>
<reference evidence="5" key="1">
    <citation type="submission" date="2018-06" db="EMBL/GenBank/DDBJ databases">
        <authorList>
            <consortium name="Pathogen Informatics"/>
        </authorList>
    </citation>
    <scope>NUCLEOTIDE SEQUENCE [LARGE SCALE GENOMIC DNA]</scope>
    <source>
        <strain evidence="5">NCTC10124</strain>
    </source>
</reference>
<feature type="domain" description="Mycoplasma lipoprotein C-terminal" evidence="3">
    <location>
        <begin position="1"/>
        <end position="49"/>
    </location>
</feature>
<evidence type="ECO:0000313" key="5">
    <source>
        <dbReference type="Proteomes" id="UP000259328"/>
    </source>
</evidence>
<feature type="compositionally biased region" description="Basic and acidic residues" evidence="2">
    <location>
        <begin position="17"/>
        <end position="26"/>
    </location>
</feature>
<comment type="similarity">
    <text evidence="1">Belongs to the MG185/MG260 family.</text>
</comment>
<accession>A0A3B0P6Z1</accession>
<name>A0A3B0P6Z1_MYCSY</name>
<dbReference type="AlphaFoldDB" id="A0A3B0P6Z1"/>
<dbReference type="Pfam" id="PF03202">
    <property type="entry name" value="Lipoprotein_10"/>
    <property type="match status" value="1"/>
</dbReference>
<dbReference type="InterPro" id="IPR004890">
    <property type="entry name" value="Lipoprotein_10_C"/>
</dbReference>